<evidence type="ECO:0000313" key="2">
    <source>
        <dbReference type="EMBL" id="KAJ8417593.1"/>
    </source>
</evidence>
<feature type="region of interest" description="Disordered" evidence="1">
    <location>
        <begin position="628"/>
        <end position="664"/>
    </location>
</feature>
<keyword evidence="3" id="KW-1185">Reference proteome</keyword>
<comment type="caution">
    <text evidence="2">The sequence shown here is derived from an EMBL/GenBank/DDBJ whole genome shotgun (WGS) entry which is preliminary data.</text>
</comment>
<proteinExistence type="predicted"/>
<feature type="compositionally biased region" description="Basic and acidic residues" evidence="1">
    <location>
        <begin position="1057"/>
        <end position="1072"/>
    </location>
</feature>
<gene>
    <name evidence="2" type="ORF">AAFF_G00224360</name>
</gene>
<feature type="compositionally biased region" description="Basic residues" evidence="1">
    <location>
        <begin position="1001"/>
        <end position="1018"/>
    </location>
</feature>
<feature type="compositionally biased region" description="Polar residues" evidence="1">
    <location>
        <begin position="1078"/>
        <end position="1087"/>
    </location>
</feature>
<dbReference type="InterPro" id="IPR037656">
    <property type="entry name" value="DUF5525"/>
</dbReference>
<dbReference type="EMBL" id="JAINUG010000003">
    <property type="protein sequence ID" value="KAJ8417593.1"/>
    <property type="molecule type" value="Genomic_DNA"/>
</dbReference>
<dbReference type="Pfam" id="PF17663">
    <property type="entry name" value="DUF5525"/>
    <property type="match status" value="2"/>
</dbReference>
<accession>A0AAD7TB98</accession>
<feature type="region of interest" description="Disordered" evidence="1">
    <location>
        <begin position="422"/>
        <end position="464"/>
    </location>
</feature>
<reference evidence="2" key="1">
    <citation type="journal article" date="2023" name="Science">
        <title>Genome structures resolve the early diversification of teleost fishes.</title>
        <authorList>
            <person name="Parey E."/>
            <person name="Louis A."/>
            <person name="Montfort J."/>
            <person name="Bouchez O."/>
            <person name="Roques C."/>
            <person name="Iampietro C."/>
            <person name="Lluch J."/>
            <person name="Castinel A."/>
            <person name="Donnadieu C."/>
            <person name="Desvignes T."/>
            <person name="Floi Bucao C."/>
            <person name="Jouanno E."/>
            <person name="Wen M."/>
            <person name="Mejri S."/>
            <person name="Dirks R."/>
            <person name="Jansen H."/>
            <person name="Henkel C."/>
            <person name="Chen W.J."/>
            <person name="Zahm M."/>
            <person name="Cabau C."/>
            <person name="Klopp C."/>
            <person name="Thompson A.W."/>
            <person name="Robinson-Rechavi M."/>
            <person name="Braasch I."/>
            <person name="Lecointre G."/>
            <person name="Bobe J."/>
            <person name="Postlethwait J.H."/>
            <person name="Berthelot C."/>
            <person name="Roest Crollius H."/>
            <person name="Guiguen Y."/>
        </authorList>
    </citation>
    <scope>NUCLEOTIDE SEQUENCE</scope>
    <source>
        <strain evidence="2">NC1722</strain>
    </source>
</reference>
<dbReference type="InterPro" id="IPR042567">
    <property type="entry name" value="SPIN/Ssty_sf"/>
</dbReference>
<feature type="compositionally biased region" description="Low complexity" evidence="1">
    <location>
        <begin position="1099"/>
        <end position="1116"/>
    </location>
</feature>
<organism evidence="2 3">
    <name type="scientific">Aldrovandia affinis</name>
    <dbReference type="NCBI Taxonomy" id="143900"/>
    <lineage>
        <taxon>Eukaryota</taxon>
        <taxon>Metazoa</taxon>
        <taxon>Chordata</taxon>
        <taxon>Craniata</taxon>
        <taxon>Vertebrata</taxon>
        <taxon>Euteleostomi</taxon>
        <taxon>Actinopterygii</taxon>
        <taxon>Neopterygii</taxon>
        <taxon>Teleostei</taxon>
        <taxon>Notacanthiformes</taxon>
        <taxon>Halosauridae</taxon>
        <taxon>Aldrovandia</taxon>
    </lineage>
</organism>
<name>A0AAD7TB98_9TELE</name>
<dbReference type="Proteomes" id="UP001221898">
    <property type="component" value="Unassembled WGS sequence"/>
</dbReference>
<evidence type="ECO:0000313" key="3">
    <source>
        <dbReference type="Proteomes" id="UP001221898"/>
    </source>
</evidence>
<feature type="region of interest" description="Disordered" evidence="1">
    <location>
        <begin position="579"/>
        <end position="615"/>
    </location>
</feature>
<feature type="region of interest" description="Disordered" evidence="1">
    <location>
        <begin position="961"/>
        <end position="1204"/>
    </location>
</feature>
<dbReference type="PANTHER" id="PTHR28422">
    <property type="entry name" value="SIMILAR TO HUMAN CHROMOSOME 15 OPEN READING FRAME 39"/>
    <property type="match status" value="1"/>
</dbReference>
<feature type="compositionally biased region" description="Basic residues" evidence="1">
    <location>
        <begin position="1155"/>
        <end position="1164"/>
    </location>
</feature>
<feature type="compositionally biased region" description="Basic and acidic residues" evidence="1">
    <location>
        <begin position="520"/>
        <end position="547"/>
    </location>
</feature>
<sequence>MMMSSGLTQSLETMAHSKRPRLQSTVGIVVPAGVAGHSHGEPVSYSAAIFSCCPRGQEGPDAPPACVPADPRLQTGGGPVIHHAIIEQPSANRIIYGLAKTALTAGCDPPSMPWEAGANQKLWNYDDNPSGPGVLAVMPVRKGSVSLQAAGLAVPKPVYALGLGVGARTGCGCPAGPSFSMERGPPWTQPSICKEDRMFPYGPVPLLQQGNPGQTARQVALRQASQEGCHAPRLPAPPMLPALTEPDYSRFPLRSHAHLFVRPSSKQYQRLQFPSQTPPTLPYTYEWMQQAALSHPGLPRMHQDHSPVPKCLPLPQQPMFLYPRLGVVETENAMVHEDMGGKHFQVTSNEWTPQNTPRQVLFSDSVTPQGHPFHTSVDLSPYRVYAVDHHTGQKRFFLEGPGAPPLVQGPAQPERARVGYSPRALSGRPRTPGAFTPIPPRSRYTHPHRMPVPDPTFRTPSGHRSDGHLTVVELMSAKRALLCCTVDHRPSCTEAFAMKNHKARDSRELITVEMPPQKQTADRLDEAPGEQQDERESGQGQAEDRPRPTLSPPMPVINNVFSLAPYKAYFEVSGAPRNVSRGSKLGPDSQGHKTHSQQNSDETAHGPKPLRVKSEVAPPVWSCVVKHEESEMDRPCRSPGETGVKMEGGEVEASSCSSSNGLDLSVRRMNDSGGSAQKFQTSPHGSCPLLNREAGAPASNGAIQLTACCTLLQGTHTLLPLSAQREPPNPAESSPSPDPAIQARHRLLELHRSLCQLICCSTRHATEQELRDWLAKSEQCDSTPRAGKQCDSATLAGKQHSSAPLAGKHCDSTPSTGKGLPDAGAREVWLRYGGVALALAQVTALLELHITVQDWPFPHVLRAGAVFVPVLLLKETLFPRVPGFLVDRALQGHRVELRPATLSEERLLTRLHGAACSSKLRKLLSLKHLPHLYPDLLHLLYHTCVSKRLGVELNIPVKRQRVEHSREAKGSSSSTRSPDAAQAPEPQKGTRGLKIQASCKRPLRTGRGKAGRRRRRRVLGMEGPPRGELSGSRGVGSPVSRDWERPGNACGTSTEEVCGKPEEEEKGAREATGEPESTWGSGVSQEPSSRTSEVEMETESTSVPSNPSLSPSSGRPQALPVSPCSVKLKKLLFRNPPTGRDTVQNPGADAERPRCRPAHLRFQRGRGVTGGGQMGRGISKGKHPRMTERRQGTRGRPPSGSPELLRLRSSAMQIKRCPYLWARRGGRHVGRWALRPVARATSRAMRDRYPELVGKTIHHLYEEKDKSEMWYRGWWCVFTSHTPTP</sequence>
<protein>
    <submittedName>
        <fullName evidence="2">Uncharacterized protein</fullName>
    </submittedName>
</protein>
<feature type="compositionally biased region" description="Low complexity" evidence="1">
    <location>
        <begin position="1030"/>
        <end position="1040"/>
    </location>
</feature>
<feature type="region of interest" description="Disordered" evidence="1">
    <location>
        <begin position="800"/>
        <end position="820"/>
    </location>
</feature>
<feature type="region of interest" description="Disordered" evidence="1">
    <location>
        <begin position="506"/>
        <end position="556"/>
    </location>
</feature>
<dbReference type="PANTHER" id="PTHR28422:SF1">
    <property type="entry name" value="SIMILAR TO HUMAN CHROMOSOME 15 OPEN READING FRAME 39"/>
    <property type="match status" value="1"/>
</dbReference>
<dbReference type="Gene3D" id="2.80.10.70">
    <property type="entry name" value="Spindlin/Ssty"/>
    <property type="match status" value="1"/>
</dbReference>
<evidence type="ECO:0000256" key="1">
    <source>
        <dbReference type="SAM" id="MobiDB-lite"/>
    </source>
</evidence>